<evidence type="ECO:0000313" key="2">
    <source>
        <dbReference type="Proteomes" id="UP000245905"/>
    </source>
</evidence>
<reference evidence="1 2" key="1">
    <citation type="submission" date="2014-09" db="EMBL/GenBank/DDBJ databases">
        <title>Butyrate-producing bacteria isolated from human gut.</title>
        <authorList>
            <person name="Zhang Q."/>
            <person name="Zhao L."/>
        </authorList>
    </citation>
    <scope>NUCLEOTIDE SEQUENCE [LARGE SCALE GENOMIC DNA]</scope>
    <source>
        <strain evidence="1 2">R22</strain>
    </source>
</reference>
<dbReference type="RefSeq" id="WP_109257151.1">
    <property type="nucleotide sequence ID" value="NZ_JRFS01000002.1"/>
</dbReference>
<organism evidence="1 2">
    <name type="scientific">Agathobacter rectalis</name>
    <dbReference type="NCBI Taxonomy" id="39491"/>
    <lineage>
        <taxon>Bacteria</taxon>
        <taxon>Bacillati</taxon>
        <taxon>Bacillota</taxon>
        <taxon>Clostridia</taxon>
        <taxon>Lachnospirales</taxon>
        <taxon>Lachnospiraceae</taxon>
        <taxon>Agathobacter</taxon>
    </lineage>
</organism>
<sequence>MSLMMYSDMLKGKHAKLPPSQATRWTTKNLTHDDIFRMICSGYAQKVRTLIHEYAENAIRYLV</sequence>
<proteinExistence type="predicted"/>
<dbReference type="AlphaFoldDB" id="A0A2U2EK71"/>
<evidence type="ECO:0000313" key="1">
    <source>
        <dbReference type="EMBL" id="PWE84888.1"/>
    </source>
</evidence>
<protein>
    <submittedName>
        <fullName evidence="1">Uncharacterized protein</fullName>
    </submittedName>
</protein>
<dbReference type="Proteomes" id="UP000245905">
    <property type="component" value="Unassembled WGS sequence"/>
</dbReference>
<name>A0A2U2EK71_9FIRM</name>
<gene>
    <name evidence="1" type="ORF">LD38_02080</name>
</gene>
<dbReference type="EMBL" id="JRFS01000002">
    <property type="protein sequence ID" value="PWE84888.1"/>
    <property type="molecule type" value="Genomic_DNA"/>
</dbReference>
<accession>A0A2U2EK71</accession>
<comment type="caution">
    <text evidence="1">The sequence shown here is derived from an EMBL/GenBank/DDBJ whole genome shotgun (WGS) entry which is preliminary data.</text>
</comment>